<dbReference type="Proteomes" id="UP000216454">
    <property type="component" value="Unassembled WGS sequence"/>
</dbReference>
<dbReference type="InterPro" id="IPR038174">
    <property type="entry name" value="Strep_pil_link_sf"/>
</dbReference>
<accession>A0A261EUH5</accession>
<keyword evidence="2" id="KW-0472">Membrane</keyword>
<dbReference type="GO" id="GO:0005576">
    <property type="term" value="C:extracellular region"/>
    <property type="evidence" value="ECO:0007669"/>
    <property type="project" value="TreeGrafter"/>
</dbReference>
<feature type="region of interest" description="Disordered" evidence="1">
    <location>
        <begin position="897"/>
        <end position="935"/>
    </location>
</feature>
<sequence length="935" mass="98433">MHIFMRSTSSACAPSRRSQLGSRSSSQPGAWSFARHAIAAVVALVMTLAFALMPLVTADSASAADTTPTPTAASAAPVDASDNGVTIKLFDYNTERQPSTSWPFTVPSINDNDHAMKFGDVYATRSNLWGEIIDYSCRHPAMNRNWNCWTGRPNEVAHPGIVANKLTDGYPTLNPTVTNSRESLDYLFGGATDKAVTQYPVSGGLLMLNSTGAYQFDSSKQYARYDSSTGRFTLTNGARSTQSAVPNFTPFNKRSDTSYNYSFGMSIESKFYMPKDGKINGSDMVFTFSGDDDMWLFIDGALAIDLGGIHGDRGGSIDFATGAITYEQGAASWWQVTRPATLSDALQQAGLTWDSSDFSQHTFKLFYLERGGGGSNCYMSFNLPTVPEGTLELGKTVDFGSAVPIDDTAFRFAAYLDYDGTEGGSNFKRFTGKYDVVDSRGALVASNLDATDGVITLHNGQVARLKAPPGKTIRANTRYYVTELGVDGTDYTASVSGMTLTRKAAGMSTPTLEVQKVSHLGFVNTVASGNTFTAHVAKQCSNCPADTVNYMLVTIGGVPFSGAYTVSDTAQAGGIGTTENTTNGILTLKPGQTATIPGIVGGNSVAVREVDSTGAAFSAAGFMAPQYAMTGTALSGTASTPADGGVSGTAASGSKLPSNASLDVTVTNQAKSVQLGGFAKLHKTVTRDAGTADAQAWRDGDTFRFRLVPIDAQGNESYGLPMPSECNGATAAKPCTITIAKPAAAASGGSNALDAATADFGTLTFVTVGTFRYRVTEVTGDTALQQVYHYSKATYDIVVTVTDGAASGSANPNELSATMAVTRTVNDDGTPAADTVAQNALLEFTNTSFQARMLPLTGSRSEALWTVAAAVLAALTLIACLVYAVVRRILKPVRCAEGSDDPLRHADSSALEESHAAADSSQAVIQQQPEKKARR</sequence>
<keyword evidence="2" id="KW-0812">Transmembrane</keyword>
<evidence type="ECO:0000259" key="3">
    <source>
        <dbReference type="PROSITE" id="PS51820"/>
    </source>
</evidence>
<feature type="transmembrane region" description="Helical" evidence="2">
    <location>
        <begin position="863"/>
        <end position="886"/>
    </location>
</feature>
<evidence type="ECO:0000256" key="2">
    <source>
        <dbReference type="SAM" id="Phobius"/>
    </source>
</evidence>
<feature type="domain" description="PA14" evidence="3">
    <location>
        <begin position="213"/>
        <end position="395"/>
    </location>
</feature>
<dbReference type="PANTHER" id="PTHR31137">
    <property type="entry name" value="PROTEIN PSIB-RELATED-RELATED"/>
    <property type="match status" value="1"/>
</dbReference>
<dbReference type="Pfam" id="PF12892">
    <property type="entry name" value="FctA"/>
    <property type="match status" value="1"/>
</dbReference>
<proteinExistence type="predicted"/>
<gene>
    <name evidence="4" type="ORF">PSSU_1236</name>
</gene>
<feature type="compositionally biased region" description="Low complexity" evidence="1">
    <location>
        <begin position="14"/>
        <end position="26"/>
    </location>
</feature>
<organism evidence="4 5">
    <name type="scientific">Pseudoscardovia suis</name>
    <dbReference type="NCBI Taxonomy" id="987063"/>
    <lineage>
        <taxon>Bacteria</taxon>
        <taxon>Bacillati</taxon>
        <taxon>Actinomycetota</taxon>
        <taxon>Actinomycetes</taxon>
        <taxon>Bifidobacteriales</taxon>
        <taxon>Bifidobacteriaceae</taxon>
        <taxon>Pseudoscardovia</taxon>
    </lineage>
</organism>
<dbReference type="InterPro" id="IPR022464">
    <property type="entry name" value="Strep_pil_isopept_link"/>
</dbReference>
<feature type="compositionally biased region" description="Basic and acidic residues" evidence="1">
    <location>
        <begin position="901"/>
        <end position="916"/>
    </location>
</feature>
<comment type="caution">
    <text evidence="4">The sequence shown here is derived from an EMBL/GenBank/DDBJ whole genome shotgun (WGS) entry which is preliminary data.</text>
</comment>
<keyword evidence="5" id="KW-1185">Reference proteome</keyword>
<feature type="compositionally biased region" description="Polar residues" evidence="1">
    <location>
        <begin position="919"/>
        <end position="928"/>
    </location>
</feature>
<evidence type="ECO:0000313" key="4">
    <source>
        <dbReference type="EMBL" id="OZG50524.1"/>
    </source>
</evidence>
<evidence type="ECO:0000256" key="1">
    <source>
        <dbReference type="SAM" id="MobiDB-lite"/>
    </source>
</evidence>
<name>A0A261EUH5_9BIFI</name>
<dbReference type="Gene3D" id="2.60.40.1140">
    <property type="entry name" value="Collagen-binding surface protein Cna, B-type domain"/>
    <property type="match status" value="1"/>
</dbReference>
<keyword evidence="2" id="KW-1133">Transmembrane helix</keyword>
<reference evidence="4 5" key="1">
    <citation type="journal article" date="2017" name="BMC Genomics">
        <title>Comparative genomic and phylogenomic analyses of the Bifidobacteriaceae family.</title>
        <authorList>
            <person name="Lugli G.A."/>
            <person name="Milani C."/>
            <person name="Turroni F."/>
            <person name="Duranti S."/>
            <person name="Mancabelli L."/>
            <person name="Mangifesta M."/>
            <person name="Ferrario C."/>
            <person name="Modesto M."/>
            <person name="Mattarelli P."/>
            <person name="Jiri K."/>
            <person name="van Sinderen D."/>
            <person name="Ventura M."/>
        </authorList>
    </citation>
    <scope>NUCLEOTIDE SEQUENCE [LARGE SCALE GENOMIC DNA]</scope>
    <source>
        <strain evidence="4 5">DSM 24744</strain>
    </source>
</reference>
<dbReference type="PROSITE" id="PS51820">
    <property type="entry name" value="PA14"/>
    <property type="match status" value="1"/>
</dbReference>
<evidence type="ECO:0000313" key="5">
    <source>
        <dbReference type="Proteomes" id="UP000216454"/>
    </source>
</evidence>
<dbReference type="AlphaFoldDB" id="A0A261EUH5"/>
<dbReference type="EMBL" id="MWWQ01000013">
    <property type="protein sequence ID" value="OZG50524.1"/>
    <property type="molecule type" value="Genomic_DNA"/>
</dbReference>
<dbReference type="InterPro" id="IPR037524">
    <property type="entry name" value="PA14/GLEYA"/>
</dbReference>
<feature type="region of interest" description="Disordered" evidence="1">
    <location>
        <begin position="1"/>
        <end position="26"/>
    </location>
</feature>
<dbReference type="InterPro" id="IPR051154">
    <property type="entry name" value="Prespore-cell_inducing_factor"/>
</dbReference>
<protein>
    <recommendedName>
        <fullName evidence="3">PA14 domain-containing protein</fullName>
    </recommendedName>
</protein>
<feature type="compositionally biased region" description="Polar residues" evidence="1">
    <location>
        <begin position="1"/>
        <end position="12"/>
    </location>
</feature>
<dbReference type="Gene3D" id="2.60.40.3050">
    <property type="match status" value="1"/>
</dbReference>